<name>A0A2M8S415_9PAST</name>
<dbReference type="AlphaFoldDB" id="A0A2M8S415"/>
<dbReference type="Proteomes" id="UP000229329">
    <property type="component" value="Unassembled WGS sequence"/>
</dbReference>
<dbReference type="Pfam" id="PF06097">
    <property type="entry name" value="DUF945"/>
    <property type="match status" value="1"/>
</dbReference>
<organism evidence="2 3">
    <name type="scientific">Conservatibacter flavescens</name>
    <dbReference type="NCBI Taxonomy" id="28161"/>
    <lineage>
        <taxon>Bacteria</taxon>
        <taxon>Pseudomonadati</taxon>
        <taxon>Pseudomonadota</taxon>
        <taxon>Gammaproteobacteria</taxon>
        <taxon>Pasteurellales</taxon>
        <taxon>Pasteurellaceae</taxon>
        <taxon>Conservatibacter</taxon>
    </lineage>
</organism>
<keyword evidence="1" id="KW-1133">Transmembrane helix</keyword>
<feature type="transmembrane region" description="Helical" evidence="1">
    <location>
        <begin position="21"/>
        <end position="39"/>
    </location>
</feature>
<evidence type="ECO:0000313" key="2">
    <source>
        <dbReference type="EMBL" id="PJG85882.1"/>
    </source>
</evidence>
<dbReference type="InterPro" id="IPR010352">
    <property type="entry name" value="DUF945"/>
</dbReference>
<protein>
    <recommendedName>
        <fullName evidence="4">DUF945 domain-containing protein</fullName>
    </recommendedName>
</protein>
<keyword evidence="3" id="KW-1185">Reference proteome</keyword>
<dbReference type="OrthoDB" id="5444681at2"/>
<sequence length="482" mass="54678">MLIYGEIFGYGNGDFMKKSTLALSVIVVLGAVWSGGAWYTGKKAEAEYQTYLAQVNEQLKPYEIQIENATFERGVFSSDVSYSLIFDDTAIPFVGKLYHGPLPLNHLASFDFSPAVFSKVMDVAKNENTQKWFDYAQGKVPLNSDTTVSYSGNTKVKLTFNPAKIEEDNAVLAWDKGSLTYELDGTQKYLDWDLNQLSLKLQNVDWNMDAELKAVDLGFNQFKAKLQWQDTPYQYIKLGQLNGTADEYWLNYETDQYQDKSTYKDWKFDYRVSEKDGLLALKMDDNAHNMAFDALVKSLVHFQHIDMAALNTLITAATLMDENGHNPMEAEAEAATQKLLQNQPHFVIKMDLDNKENASAKLNFDLQIGDMAQVEKQPLSIFKHLDINIESDKNILERLVTKMMMQFGNMPQEQARQLYVEGSEDVLKGLVSQSIVQDKGNQLALNVQVKENKLQINDRTLSDSELQMMLFVLMMSLGSMGN</sequence>
<reference evidence="2 3" key="1">
    <citation type="submission" date="2017-11" db="EMBL/GenBank/DDBJ databases">
        <title>Reclassification of Bisgaard taxon 7 as Conservatibacter flavescens gen. nov., sp. nov.</title>
        <authorList>
            <person name="Christensen H."/>
        </authorList>
    </citation>
    <scope>NUCLEOTIDE SEQUENCE [LARGE SCALE GENOMIC DNA]</scope>
    <source>
        <strain evidence="2 3">7_4</strain>
    </source>
</reference>
<keyword evidence="1" id="KW-0812">Transmembrane</keyword>
<proteinExistence type="predicted"/>
<evidence type="ECO:0000256" key="1">
    <source>
        <dbReference type="SAM" id="Phobius"/>
    </source>
</evidence>
<gene>
    <name evidence="2" type="ORF">CVP05_03885</name>
</gene>
<evidence type="ECO:0008006" key="4">
    <source>
        <dbReference type="Google" id="ProtNLM"/>
    </source>
</evidence>
<evidence type="ECO:0000313" key="3">
    <source>
        <dbReference type="Proteomes" id="UP000229329"/>
    </source>
</evidence>
<comment type="caution">
    <text evidence="2">The sequence shown here is derived from an EMBL/GenBank/DDBJ whole genome shotgun (WGS) entry which is preliminary data.</text>
</comment>
<keyword evidence="1" id="KW-0472">Membrane</keyword>
<dbReference type="EMBL" id="PHHA01000005">
    <property type="protein sequence ID" value="PJG85882.1"/>
    <property type="molecule type" value="Genomic_DNA"/>
</dbReference>
<accession>A0A2M8S415</accession>